<protein>
    <submittedName>
        <fullName evidence="2">Uncharacterized protein</fullName>
    </submittedName>
</protein>
<sequence length="140" mass="15331">MGAMVGVRRRVSSIAKKLDRGSTQGDPWGIDVEGALAEVAVAKALGIYFSGSVDTYKSPDLAGIQVRWTPLEQGRLIVRDNDGDNENYILVTGTCPNYKISGWIEGFNAKDSQYISAPNGRSAAYFVPQENLKPMRIYTK</sequence>
<evidence type="ECO:0000313" key="1">
    <source>
        <dbReference type="EMBL" id="CAB4163454.1"/>
    </source>
</evidence>
<reference evidence="2" key="1">
    <citation type="submission" date="2020-05" db="EMBL/GenBank/DDBJ databases">
        <authorList>
            <person name="Chiriac C."/>
            <person name="Salcher M."/>
            <person name="Ghai R."/>
            <person name="Kavagutti S V."/>
        </authorList>
    </citation>
    <scope>NUCLEOTIDE SEQUENCE</scope>
</reference>
<proteinExistence type="predicted"/>
<name>A0A6J5QVD7_9CAUD</name>
<gene>
    <name evidence="2" type="ORF">UFOVP1148_42</name>
    <name evidence="1" type="ORF">UFOVP809_25</name>
</gene>
<evidence type="ECO:0000313" key="2">
    <source>
        <dbReference type="EMBL" id="CAB4186566.1"/>
    </source>
</evidence>
<dbReference type="EMBL" id="LR796745">
    <property type="protein sequence ID" value="CAB4163454.1"/>
    <property type="molecule type" value="Genomic_DNA"/>
</dbReference>
<dbReference type="EMBL" id="LR797100">
    <property type="protein sequence ID" value="CAB4186566.1"/>
    <property type="molecule type" value="Genomic_DNA"/>
</dbReference>
<accession>A0A6J5QVD7</accession>
<organism evidence="2">
    <name type="scientific">uncultured Caudovirales phage</name>
    <dbReference type="NCBI Taxonomy" id="2100421"/>
    <lineage>
        <taxon>Viruses</taxon>
        <taxon>Duplodnaviria</taxon>
        <taxon>Heunggongvirae</taxon>
        <taxon>Uroviricota</taxon>
        <taxon>Caudoviricetes</taxon>
        <taxon>Peduoviridae</taxon>
        <taxon>Maltschvirus</taxon>
        <taxon>Maltschvirus maltsch</taxon>
    </lineage>
</organism>